<dbReference type="EMBL" id="CM042062">
    <property type="protein sequence ID" value="KAI3669042.1"/>
    <property type="molecule type" value="Genomic_DNA"/>
</dbReference>
<accession>A0ACB8XLZ7</accession>
<organism evidence="1 2">
    <name type="scientific">Arctium lappa</name>
    <name type="common">Greater burdock</name>
    <name type="synonym">Lappa major</name>
    <dbReference type="NCBI Taxonomy" id="4217"/>
    <lineage>
        <taxon>Eukaryota</taxon>
        <taxon>Viridiplantae</taxon>
        <taxon>Streptophyta</taxon>
        <taxon>Embryophyta</taxon>
        <taxon>Tracheophyta</taxon>
        <taxon>Spermatophyta</taxon>
        <taxon>Magnoliopsida</taxon>
        <taxon>eudicotyledons</taxon>
        <taxon>Gunneridae</taxon>
        <taxon>Pentapetalae</taxon>
        <taxon>asterids</taxon>
        <taxon>campanulids</taxon>
        <taxon>Asterales</taxon>
        <taxon>Asteraceae</taxon>
        <taxon>Carduoideae</taxon>
        <taxon>Cardueae</taxon>
        <taxon>Arctiinae</taxon>
        <taxon>Arctium</taxon>
    </lineage>
</organism>
<gene>
    <name evidence="1" type="ORF">L6452_40262</name>
</gene>
<dbReference type="Proteomes" id="UP001055879">
    <property type="component" value="Linkage Group LG16"/>
</dbReference>
<reference evidence="2" key="1">
    <citation type="journal article" date="2022" name="Mol. Ecol. Resour.">
        <title>The genomes of chicory, endive, great burdock and yacon provide insights into Asteraceae palaeo-polyploidization history and plant inulin production.</title>
        <authorList>
            <person name="Fan W."/>
            <person name="Wang S."/>
            <person name="Wang H."/>
            <person name="Wang A."/>
            <person name="Jiang F."/>
            <person name="Liu H."/>
            <person name="Zhao H."/>
            <person name="Xu D."/>
            <person name="Zhang Y."/>
        </authorList>
    </citation>
    <scope>NUCLEOTIDE SEQUENCE [LARGE SCALE GENOMIC DNA]</scope>
    <source>
        <strain evidence="2">cv. Niubang</strain>
    </source>
</reference>
<comment type="caution">
    <text evidence="1">The sequence shown here is derived from an EMBL/GenBank/DDBJ whole genome shotgun (WGS) entry which is preliminary data.</text>
</comment>
<name>A0ACB8XLZ7_ARCLA</name>
<protein>
    <submittedName>
        <fullName evidence="1">Uncharacterized protein</fullName>
    </submittedName>
</protein>
<evidence type="ECO:0000313" key="1">
    <source>
        <dbReference type="EMBL" id="KAI3669042.1"/>
    </source>
</evidence>
<sequence>MSESPISTEETRELLKQYSLDPDEFLSDPTPSKVIALLLHNGADVNSRNYCGQHHLSEGWLNFGLNYWLVPSRLSYVGFRPSVVSVTLVTTSAGVSLPASHNK</sequence>
<evidence type="ECO:0000313" key="2">
    <source>
        <dbReference type="Proteomes" id="UP001055879"/>
    </source>
</evidence>
<proteinExistence type="predicted"/>
<keyword evidence="2" id="KW-1185">Reference proteome</keyword>
<reference evidence="1 2" key="2">
    <citation type="journal article" date="2022" name="Mol. Ecol. Resour.">
        <title>The genomes of chicory, endive, great burdock and yacon provide insights into Asteraceae paleo-polyploidization history and plant inulin production.</title>
        <authorList>
            <person name="Fan W."/>
            <person name="Wang S."/>
            <person name="Wang H."/>
            <person name="Wang A."/>
            <person name="Jiang F."/>
            <person name="Liu H."/>
            <person name="Zhao H."/>
            <person name="Xu D."/>
            <person name="Zhang Y."/>
        </authorList>
    </citation>
    <scope>NUCLEOTIDE SEQUENCE [LARGE SCALE GENOMIC DNA]</scope>
    <source>
        <strain evidence="2">cv. Niubang</strain>
    </source>
</reference>